<dbReference type="PRINTS" id="PR00038">
    <property type="entry name" value="HTHLUXR"/>
</dbReference>
<keyword evidence="6" id="KW-1185">Reference proteome</keyword>
<dbReference type="SUPFAM" id="SSF75516">
    <property type="entry name" value="Pheromone-binding domain of LuxR-like quorum-sensing transcription factors"/>
    <property type="match status" value="1"/>
</dbReference>
<keyword evidence="2" id="KW-0238">DNA-binding</keyword>
<dbReference type="RefSeq" id="WP_367775151.1">
    <property type="nucleotide sequence ID" value="NZ_JBFNXR010000052.1"/>
</dbReference>
<feature type="domain" description="HTH luxR-type" evidence="4">
    <location>
        <begin position="170"/>
        <end position="235"/>
    </location>
</feature>
<evidence type="ECO:0000313" key="5">
    <source>
        <dbReference type="EMBL" id="MEW9856678.1"/>
    </source>
</evidence>
<dbReference type="SUPFAM" id="SSF46894">
    <property type="entry name" value="C-terminal effector domain of the bipartite response regulators"/>
    <property type="match status" value="1"/>
</dbReference>
<dbReference type="InterPro" id="IPR005143">
    <property type="entry name" value="TF_LuxR_autoind-bd_dom"/>
</dbReference>
<dbReference type="EMBL" id="JBFNXR010000052">
    <property type="protein sequence ID" value="MEW9856678.1"/>
    <property type="molecule type" value="Genomic_DNA"/>
</dbReference>
<keyword evidence="1" id="KW-0805">Transcription regulation</keyword>
<dbReference type="Gene3D" id="1.10.10.10">
    <property type="entry name" value="Winged helix-like DNA-binding domain superfamily/Winged helix DNA-binding domain"/>
    <property type="match status" value="1"/>
</dbReference>
<name>A0ABV3RFV8_9SPHN</name>
<accession>A0ABV3RFV8</accession>
<comment type="caution">
    <text evidence="5">The sequence shown here is derived from an EMBL/GenBank/DDBJ whole genome shotgun (WGS) entry which is preliminary data.</text>
</comment>
<evidence type="ECO:0000259" key="4">
    <source>
        <dbReference type="PROSITE" id="PS50043"/>
    </source>
</evidence>
<evidence type="ECO:0000256" key="1">
    <source>
        <dbReference type="ARBA" id="ARBA00023015"/>
    </source>
</evidence>
<dbReference type="Pfam" id="PF00196">
    <property type="entry name" value="GerE"/>
    <property type="match status" value="1"/>
</dbReference>
<evidence type="ECO:0000313" key="6">
    <source>
        <dbReference type="Proteomes" id="UP001556118"/>
    </source>
</evidence>
<dbReference type="SMART" id="SM00421">
    <property type="entry name" value="HTH_LUXR"/>
    <property type="match status" value="1"/>
</dbReference>
<reference evidence="5 6" key="1">
    <citation type="submission" date="2024-06" db="EMBL/GenBank/DDBJ databases">
        <title>Novosphingobium rhizovicinus M1R2S20.</title>
        <authorList>
            <person name="Sun J.-Q."/>
        </authorList>
    </citation>
    <scope>NUCLEOTIDE SEQUENCE [LARGE SCALE GENOMIC DNA]</scope>
    <source>
        <strain evidence="5 6">M1R2S20</strain>
    </source>
</reference>
<dbReference type="PROSITE" id="PS50043">
    <property type="entry name" value="HTH_LUXR_2"/>
    <property type="match status" value="1"/>
</dbReference>
<dbReference type="InterPro" id="IPR036693">
    <property type="entry name" value="TF_LuxR_autoind-bd_dom_sf"/>
</dbReference>
<keyword evidence="3" id="KW-0804">Transcription</keyword>
<sequence length="252" mass="28292">MMQRLLRTIEQSTGIDELTEALTEATLQLGFHNFALTHHVDLASLQPGAIRLHNYPEKWVEHYDRNALVFRDPVHRASHVTSVGFAWARLPEMVALTVADKRMLAMGREQGIGEGFTVPAHVPGEARGSVSFVVRTGAPFPQDLLPVAQLIGNFAFEAARRLCTGRGYRDHARQPRLTDRQRDCVLWAAQGKTDAEIAIILALSRETVTEHVSQACERYGVNKRTSLIIHTLFDGTVTFTEILRGRYPHFWG</sequence>
<dbReference type="Proteomes" id="UP001556118">
    <property type="component" value="Unassembled WGS sequence"/>
</dbReference>
<dbReference type="InterPro" id="IPR016032">
    <property type="entry name" value="Sig_transdc_resp-reg_C-effctor"/>
</dbReference>
<dbReference type="InterPro" id="IPR000792">
    <property type="entry name" value="Tscrpt_reg_LuxR_C"/>
</dbReference>
<dbReference type="InterPro" id="IPR036388">
    <property type="entry name" value="WH-like_DNA-bd_sf"/>
</dbReference>
<dbReference type="Gene3D" id="3.30.450.80">
    <property type="entry name" value="Transcription factor LuxR-like, autoinducer-binding domain"/>
    <property type="match status" value="1"/>
</dbReference>
<dbReference type="CDD" id="cd06170">
    <property type="entry name" value="LuxR_C_like"/>
    <property type="match status" value="1"/>
</dbReference>
<evidence type="ECO:0000256" key="3">
    <source>
        <dbReference type="ARBA" id="ARBA00023163"/>
    </source>
</evidence>
<evidence type="ECO:0000256" key="2">
    <source>
        <dbReference type="ARBA" id="ARBA00023125"/>
    </source>
</evidence>
<gene>
    <name evidence="5" type="ORF">ABUH87_16190</name>
</gene>
<protein>
    <submittedName>
        <fullName evidence="5">LuxR family transcriptional regulator</fullName>
    </submittedName>
</protein>
<dbReference type="Pfam" id="PF03472">
    <property type="entry name" value="Autoind_bind"/>
    <property type="match status" value="1"/>
</dbReference>
<dbReference type="PANTHER" id="PTHR44688:SF16">
    <property type="entry name" value="DNA-BINDING TRANSCRIPTIONAL ACTIVATOR DEVR_DOSR"/>
    <property type="match status" value="1"/>
</dbReference>
<organism evidence="5 6">
    <name type="scientific">Novosphingobium rhizovicinum</name>
    <dbReference type="NCBI Taxonomy" id="3228928"/>
    <lineage>
        <taxon>Bacteria</taxon>
        <taxon>Pseudomonadati</taxon>
        <taxon>Pseudomonadota</taxon>
        <taxon>Alphaproteobacteria</taxon>
        <taxon>Sphingomonadales</taxon>
        <taxon>Sphingomonadaceae</taxon>
        <taxon>Novosphingobium</taxon>
    </lineage>
</organism>
<proteinExistence type="predicted"/>
<dbReference type="PANTHER" id="PTHR44688">
    <property type="entry name" value="DNA-BINDING TRANSCRIPTIONAL ACTIVATOR DEVR_DOSR"/>
    <property type="match status" value="1"/>
</dbReference>